<dbReference type="Gene3D" id="2.40.10.120">
    <property type="match status" value="1"/>
</dbReference>
<dbReference type="PRINTS" id="PR00834">
    <property type="entry name" value="PROTEASES2C"/>
</dbReference>
<dbReference type="InterPro" id="IPR051201">
    <property type="entry name" value="Chloro_Bact_Ser_Proteases"/>
</dbReference>
<dbReference type="InterPro" id="IPR009003">
    <property type="entry name" value="Peptidase_S1_PA"/>
</dbReference>
<name>A0A2M8P160_9CHLR</name>
<dbReference type="InterPro" id="IPR001940">
    <property type="entry name" value="Peptidase_S1C"/>
</dbReference>
<dbReference type="AlphaFoldDB" id="A0A2M8P160"/>
<gene>
    <name evidence="4" type="ORF">CUN51_05285</name>
</gene>
<evidence type="ECO:0000313" key="5">
    <source>
        <dbReference type="Proteomes" id="UP000228921"/>
    </source>
</evidence>
<dbReference type="Gene3D" id="2.30.42.10">
    <property type="match status" value="1"/>
</dbReference>
<proteinExistence type="predicted"/>
<evidence type="ECO:0000259" key="3">
    <source>
        <dbReference type="PROSITE" id="PS50106"/>
    </source>
</evidence>
<dbReference type="Pfam" id="PF13180">
    <property type="entry name" value="PDZ_2"/>
    <property type="match status" value="1"/>
</dbReference>
<dbReference type="SUPFAM" id="SSF50156">
    <property type="entry name" value="PDZ domain-like"/>
    <property type="match status" value="1"/>
</dbReference>
<sequence length="386" mass="41074">MLRLSRAVFSALILMAMIFGMVLGSLLSAPPARVQGQDFTDDETMLLQRIYAQVNPSVVALEVRVPANASLRSIMPFIDPSLPVEPRFRIAQGSGFLYDRNGHIVTNNHVVESADRVTVIFADGLRLPATIVGTAPDADIAVVRVDPAQISYLDPLPLADSDQVRVGERAIAIGNPFGLNNTMTHGIVSAVGRSLRQQQFSIPQIIQTDAAINPGNSGGPLFNNRGEVIGVNTAIRSNVEQSAGIGFAVPSNIVRLMADQLIANGRVEHSYLGITGTTLTSNIAEALGLDMRTTGVLVSSVVTGGPAAAAGLRGATRELSIDGEPVPVGGDIITEIDGMKIRVFEDLLGYLFTRTKPGDEVTLTILRNGETLKVTVRLAPRPTQVR</sequence>
<dbReference type="SUPFAM" id="SSF50494">
    <property type="entry name" value="Trypsin-like serine proteases"/>
    <property type="match status" value="1"/>
</dbReference>
<dbReference type="EMBL" id="PGTK01000004">
    <property type="protein sequence ID" value="PJF31280.1"/>
    <property type="molecule type" value="Genomic_DNA"/>
</dbReference>
<dbReference type="PANTHER" id="PTHR43343:SF3">
    <property type="entry name" value="PROTEASE DO-LIKE 8, CHLOROPLASTIC"/>
    <property type="match status" value="1"/>
</dbReference>
<organism evidence="4 5">
    <name type="scientific">Candidatus Thermofonsia Clade 1 bacterium</name>
    <dbReference type="NCBI Taxonomy" id="2364210"/>
    <lineage>
        <taxon>Bacteria</taxon>
        <taxon>Bacillati</taxon>
        <taxon>Chloroflexota</taxon>
        <taxon>Candidatus Thermofontia</taxon>
        <taxon>Candidatus Thermofonsia Clade 1</taxon>
    </lineage>
</organism>
<comment type="caution">
    <text evidence="4">The sequence shown here is derived from an EMBL/GenBank/DDBJ whole genome shotgun (WGS) entry which is preliminary data.</text>
</comment>
<protein>
    <recommendedName>
        <fullName evidence="3">PDZ domain-containing protein</fullName>
    </recommendedName>
</protein>
<dbReference type="Proteomes" id="UP000228921">
    <property type="component" value="Unassembled WGS sequence"/>
</dbReference>
<dbReference type="InterPro" id="IPR036034">
    <property type="entry name" value="PDZ_sf"/>
</dbReference>
<dbReference type="PROSITE" id="PS50106">
    <property type="entry name" value="PDZ"/>
    <property type="match status" value="1"/>
</dbReference>
<dbReference type="InterPro" id="IPR001478">
    <property type="entry name" value="PDZ"/>
</dbReference>
<evidence type="ECO:0000313" key="4">
    <source>
        <dbReference type="EMBL" id="PJF31280.1"/>
    </source>
</evidence>
<keyword evidence="2" id="KW-0378">Hydrolase</keyword>
<evidence type="ECO:0000256" key="2">
    <source>
        <dbReference type="ARBA" id="ARBA00022801"/>
    </source>
</evidence>
<dbReference type="PANTHER" id="PTHR43343">
    <property type="entry name" value="PEPTIDASE S12"/>
    <property type="match status" value="1"/>
</dbReference>
<dbReference type="GO" id="GO:0004252">
    <property type="term" value="F:serine-type endopeptidase activity"/>
    <property type="evidence" value="ECO:0007669"/>
    <property type="project" value="InterPro"/>
</dbReference>
<evidence type="ECO:0000256" key="1">
    <source>
        <dbReference type="ARBA" id="ARBA00022670"/>
    </source>
</evidence>
<keyword evidence="1" id="KW-0645">Protease</keyword>
<feature type="domain" description="PDZ" evidence="3">
    <location>
        <begin position="276"/>
        <end position="326"/>
    </location>
</feature>
<dbReference type="SMART" id="SM00228">
    <property type="entry name" value="PDZ"/>
    <property type="match status" value="1"/>
</dbReference>
<reference evidence="4 5" key="1">
    <citation type="submission" date="2017-11" db="EMBL/GenBank/DDBJ databases">
        <title>Evolution of Phototrophy in the Chloroflexi Phylum Driven by Horizontal Gene Transfer.</title>
        <authorList>
            <person name="Ward L.M."/>
            <person name="Hemp J."/>
            <person name="Shih P.M."/>
            <person name="Mcglynn S.E."/>
            <person name="Fischer W."/>
        </authorList>
    </citation>
    <scope>NUCLEOTIDE SEQUENCE [LARGE SCALE GENOMIC DNA]</scope>
    <source>
        <strain evidence="4">CP2_2F</strain>
    </source>
</reference>
<dbReference type="Pfam" id="PF13365">
    <property type="entry name" value="Trypsin_2"/>
    <property type="match status" value="1"/>
</dbReference>
<dbReference type="GO" id="GO:0006508">
    <property type="term" value="P:proteolysis"/>
    <property type="evidence" value="ECO:0007669"/>
    <property type="project" value="UniProtKB-KW"/>
</dbReference>
<accession>A0A2M8P160</accession>